<dbReference type="PANTHER" id="PTHR10422">
    <property type="entry name" value="CYTOCHROME C OXIDASE SUBUNIT 1"/>
    <property type="match status" value="1"/>
</dbReference>
<evidence type="ECO:0000256" key="2">
    <source>
        <dbReference type="ARBA" id="ARBA00004141"/>
    </source>
</evidence>
<keyword evidence="9" id="KW-0999">Mitochondrion inner membrane</keyword>
<dbReference type="SUPFAM" id="SSF81442">
    <property type="entry name" value="Cytochrome c oxidase subunit I-like"/>
    <property type="match status" value="1"/>
</dbReference>
<keyword evidence="9" id="KW-0479">Metal-binding</keyword>
<evidence type="ECO:0000256" key="8">
    <source>
        <dbReference type="ARBA" id="ARBA00023136"/>
    </source>
</evidence>
<feature type="transmembrane region" description="Helical" evidence="10">
    <location>
        <begin position="103"/>
        <end position="126"/>
    </location>
</feature>
<feature type="transmembrane region" description="Helical" evidence="10">
    <location>
        <begin position="377"/>
        <end position="398"/>
    </location>
</feature>
<reference evidence="12" key="1">
    <citation type="submission" date="2024-05" db="EMBL/GenBank/DDBJ databases">
        <title>Complete mitochondrial genome and phylogenetic analysis of Dollfustrema vaneyi (Trematoda: Bucephalidae).</title>
        <authorList>
            <person name="Hu Y."/>
            <person name="Wang T.G."/>
            <person name="Li X.W."/>
            <person name="Zhang D."/>
        </authorList>
    </citation>
    <scope>NUCLEOTIDE SEQUENCE</scope>
</reference>
<dbReference type="GO" id="GO:0005743">
    <property type="term" value="C:mitochondrial inner membrane"/>
    <property type="evidence" value="ECO:0007669"/>
    <property type="project" value="UniProtKB-SubCell"/>
</dbReference>
<comment type="pathway">
    <text evidence="3 9">Energy metabolism; oxidative phosphorylation.</text>
</comment>
<feature type="transmembrane region" description="Helical" evidence="10">
    <location>
        <begin position="410"/>
        <end position="434"/>
    </location>
</feature>
<dbReference type="InterPro" id="IPR023616">
    <property type="entry name" value="Cyt_c_oxase-like_su1_dom"/>
</dbReference>
<evidence type="ECO:0000256" key="1">
    <source>
        <dbReference type="ARBA" id="ARBA00001971"/>
    </source>
</evidence>
<evidence type="ECO:0000256" key="4">
    <source>
        <dbReference type="ARBA" id="ARBA00009578"/>
    </source>
</evidence>
<keyword evidence="9" id="KW-0186">Copper</keyword>
<dbReference type="PRINTS" id="PR01165">
    <property type="entry name" value="CYCOXIDASEI"/>
</dbReference>
<feature type="transmembrane region" description="Helical" evidence="10">
    <location>
        <begin position="226"/>
        <end position="250"/>
    </location>
</feature>
<evidence type="ECO:0000256" key="3">
    <source>
        <dbReference type="ARBA" id="ARBA00004673"/>
    </source>
</evidence>
<comment type="subcellular location">
    <subcellularLocation>
        <location evidence="2">Membrane</location>
        <topology evidence="2">Multi-pass membrane protein</topology>
    </subcellularLocation>
    <subcellularLocation>
        <location evidence="9">Mitochondrion inner membrane</location>
        <topology evidence="9">Multi-pass membrane protein</topology>
    </subcellularLocation>
</comment>
<comment type="cofactor">
    <cofactor evidence="1">
        <name>heme</name>
        <dbReference type="ChEBI" id="CHEBI:30413"/>
    </cofactor>
</comment>
<feature type="transmembrane region" description="Helical" evidence="10">
    <location>
        <begin position="335"/>
        <end position="365"/>
    </location>
</feature>
<feature type="transmembrane region" description="Helical" evidence="10">
    <location>
        <begin position="16"/>
        <end position="36"/>
    </location>
</feature>
<feature type="transmembrane region" description="Helical" evidence="10">
    <location>
        <begin position="56"/>
        <end position="82"/>
    </location>
</feature>
<protein>
    <recommendedName>
        <fullName evidence="5 9">Cytochrome c oxidase subunit 1</fullName>
        <ecNumber evidence="9">7.1.1.9</ecNumber>
    </recommendedName>
</protein>
<evidence type="ECO:0000259" key="11">
    <source>
        <dbReference type="PROSITE" id="PS50855"/>
    </source>
</evidence>
<dbReference type="InterPro" id="IPR036927">
    <property type="entry name" value="Cyt_c_oxase-like_su1_sf"/>
</dbReference>
<feature type="transmembrane region" description="Helical" evidence="10">
    <location>
        <begin position="262"/>
        <end position="286"/>
    </location>
</feature>
<dbReference type="InterPro" id="IPR033944">
    <property type="entry name" value="Cyt_c_oxase_su1_dom"/>
</dbReference>
<geneLocation type="mitochondrion" evidence="12"/>
<dbReference type="Pfam" id="PF00115">
    <property type="entry name" value="COX1"/>
    <property type="match status" value="1"/>
</dbReference>
<dbReference type="GO" id="GO:0015990">
    <property type="term" value="P:electron transport coupled proton transport"/>
    <property type="evidence" value="ECO:0007669"/>
    <property type="project" value="TreeGrafter"/>
</dbReference>
<keyword evidence="9" id="KW-0408">Iron</keyword>
<feature type="transmembrane region" description="Helical" evidence="10">
    <location>
        <begin position="446"/>
        <end position="471"/>
    </location>
</feature>
<dbReference type="EC" id="7.1.1.9" evidence="9"/>
<keyword evidence="6 9" id="KW-0812">Transmembrane</keyword>
<dbReference type="EMBL" id="PP860916">
    <property type="protein sequence ID" value="XBQ65889.1"/>
    <property type="molecule type" value="Genomic_DNA"/>
</dbReference>
<feature type="transmembrane region" description="Helical" evidence="10">
    <location>
        <begin position="146"/>
        <end position="168"/>
    </location>
</feature>
<keyword evidence="9" id="KW-0349">Heme</keyword>
<dbReference type="PROSITE" id="PS00077">
    <property type="entry name" value="COX1_CUB"/>
    <property type="match status" value="1"/>
</dbReference>
<accession>A0AAU7N3N8</accession>
<dbReference type="GO" id="GO:0045277">
    <property type="term" value="C:respiratory chain complex IV"/>
    <property type="evidence" value="ECO:0007669"/>
    <property type="project" value="InterPro"/>
</dbReference>
<dbReference type="InterPro" id="IPR023615">
    <property type="entry name" value="Cyt_c_Oxase_su1_BS"/>
</dbReference>
<dbReference type="PROSITE" id="PS50855">
    <property type="entry name" value="COX1"/>
    <property type="match status" value="1"/>
</dbReference>
<sequence>MLLSWLFTLDHKRIGMIYLFLGVWGGFLGLSLSFLIRLNYFEPYFNVISPEVYNFIITNHGLIMIFFFLMPVLIGGFGNYLLPLLLNIPDLILPRINALSAWLMLPSSLCLCTSMILGTGVGWTFYPPLSSSDYSGLGSDFLLFSLHLAGVSSILSSLNFICTIYFAMTEFSVGRQSVVVWAYLFTSILLIISLPVLAAAITMLLFDRNFDSSFFDPMGGGDPVLFQHLFWFFGHPEVYVLILPGFGMVSHITMSISGNDSLFGYYGLVVAMGSIVGLGSVVWGHHMFVVGMDLATTVFFSSVTMIISIPTGIKVFSWLYMLGSGSGNYSFSDPIIWWVLGFIFLFVIGGITGIMLSACVLDVLFHDTWFVVAHFHYVLSLGSYSTLMISLIWWWPLVTGYSLNKVLLQGHWFLSILGFNLCFFPMHFLGISGLPRRVCCYHPDFMWIQVISSWGAMISVISGFLVIFIVWESLSVGNKVLGSWGSNSIVLNIVSLPVPHHTTYISGSSSWDVLSLVSGRH</sequence>
<feature type="domain" description="Cytochrome oxidase subunit I profile" evidence="11">
    <location>
        <begin position="1"/>
        <end position="502"/>
    </location>
</feature>
<dbReference type="GO" id="GO:0006123">
    <property type="term" value="P:mitochondrial electron transport, cytochrome c to oxygen"/>
    <property type="evidence" value="ECO:0007669"/>
    <property type="project" value="TreeGrafter"/>
</dbReference>
<feature type="transmembrane region" description="Helical" evidence="10">
    <location>
        <begin position="298"/>
        <end position="323"/>
    </location>
</feature>
<evidence type="ECO:0000256" key="9">
    <source>
        <dbReference type="RuleBase" id="RU000369"/>
    </source>
</evidence>
<evidence type="ECO:0000256" key="5">
    <source>
        <dbReference type="ARBA" id="ARBA00015947"/>
    </source>
</evidence>
<keyword evidence="9 12" id="KW-0496">Mitochondrion</keyword>
<organism evidence="12">
    <name type="scientific">Dollfustrema vaneyi</name>
    <dbReference type="NCBI Taxonomy" id="438518"/>
    <lineage>
        <taxon>Eukaryota</taxon>
        <taxon>Metazoa</taxon>
        <taxon>Spiralia</taxon>
        <taxon>Lophotrochozoa</taxon>
        <taxon>Platyhelminthes</taxon>
        <taxon>Trematoda</taxon>
        <taxon>Digenea</taxon>
        <taxon>Strigeidida</taxon>
        <taxon>Strigeoidea</taxon>
        <taxon>Bucephalidae</taxon>
        <taxon>Dollfustrema</taxon>
    </lineage>
</organism>
<dbReference type="GO" id="GO:0004129">
    <property type="term" value="F:cytochrome-c oxidase activity"/>
    <property type="evidence" value="ECO:0007669"/>
    <property type="project" value="UniProtKB-EC"/>
</dbReference>
<proteinExistence type="inferred from homology"/>
<comment type="similarity">
    <text evidence="4 9">Belongs to the heme-copper respiratory oxidase family.</text>
</comment>
<comment type="function">
    <text evidence="9">Component of the cytochrome c oxidase, the last enzyme in the mitochondrial electron transport chain which drives oxidative phosphorylation. The respiratory chain contains 3 multisubunit complexes succinate dehydrogenase (complex II, CII), ubiquinol-cytochrome c oxidoreductase (cytochrome b-c1 complex, complex III, CIII) and cytochrome c oxidase (complex IV, CIV), that cooperate to transfer electrons derived from NADH and succinate to molecular oxygen, creating an electrochemical gradient over the inner membrane that drives transmembrane transport and the ATP synthase. Cytochrome c oxidase is the component of the respiratory chain that catalyzes the reduction of oxygen to water. Electrons originating from reduced cytochrome c in the intermembrane space (IMS) are transferred via the dinuclear copper A center (CU(A)) of subunit 2 and heme A of subunit 1 to the active site in subunit 1, a binuclear center (BNC) formed by heme A3 and copper B (CU(B)). The BNC reduces molecular oxygen to 2 water molecules using 4 electrons from cytochrome c in the IMS and 4 protons from the mitochondrial matrix.</text>
</comment>
<keyword evidence="9" id="KW-0249">Electron transport</keyword>
<dbReference type="CDD" id="cd01663">
    <property type="entry name" value="Cyt_c_Oxidase_I"/>
    <property type="match status" value="1"/>
</dbReference>
<dbReference type="GO" id="GO:0020037">
    <property type="term" value="F:heme binding"/>
    <property type="evidence" value="ECO:0007669"/>
    <property type="project" value="InterPro"/>
</dbReference>
<evidence type="ECO:0000256" key="6">
    <source>
        <dbReference type="ARBA" id="ARBA00022692"/>
    </source>
</evidence>
<comment type="catalytic activity">
    <reaction evidence="9">
        <text>4 Fe(II)-[cytochrome c] + O2 + 8 H(+)(in) = 4 Fe(III)-[cytochrome c] + 2 H2O + 4 H(+)(out)</text>
        <dbReference type="Rhea" id="RHEA:11436"/>
        <dbReference type="Rhea" id="RHEA-COMP:10350"/>
        <dbReference type="Rhea" id="RHEA-COMP:14399"/>
        <dbReference type="ChEBI" id="CHEBI:15377"/>
        <dbReference type="ChEBI" id="CHEBI:15378"/>
        <dbReference type="ChEBI" id="CHEBI:15379"/>
        <dbReference type="ChEBI" id="CHEBI:29033"/>
        <dbReference type="ChEBI" id="CHEBI:29034"/>
        <dbReference type="EC" id="7.1.1.9"/>
    </reaction>
</comment>
<name>A0AAU7N3N8_9TREM</name>
<keyword evidence="8 9" id="KW-0472">Membrane</keyword>
<evidence type="ECO:0000256" key="10">
    <source>
        <dbReference type="SAM" id="Phobius"/>
    </source>
</evidence>
<dbReference type="AlphaFoldDB" id="A0AAU7N3N8"/>
<evidence type="ECO:0000256" key="7">
    <source>
        <dbReference type="ARBA" id="ARBA00022989"/>
    </source>
</evidence>
<keyword evidence="9" id="KW-0813">Transport</keyword>
<gene>
    <name evidence="12" type="primary">cox1</name>
</gene>
<dbReference type="GO" id="GO:0046872">
    <property type="term" value="F:metal ion binding"/>
    <property type="evidence" value="ECO:0007669"/>
    <property type="project" value="UniProtKB-KW"/>
</dbReference>
<dbReference type="InterPro" id="IPR000883">
    <property type="entry name" value="Cyt_C_Oxase_1"/>
</dbReference>
<feature type="transmembrane region" description="Helical" evidence="10">
    <location>
        <begin position="180"/>
        <end position="206"/>
    </location>
</feature>
<evidence type="ECO:0000313" key="12">
    <source>
        <dbReference type="EMBL" id="XBQ65889.1"/>
    </source>
</evidence>
<keyword evidence="7 10" id="KW-1133">Transmembrane helix</keyword>
<dbReference type="PANTHER" id="PTHR10422:SF18">
    <property type="entry name" value="CYTOCHROME C OXIDASE SUBUNIT 1"/>
    <property type="match status" value="1"/>
</dbReference>
<keyword evidence="9" id="KW-0679">Respiratory chain</keyword>
<dbReference type="Gene3D" id="1.20.210.10">
    <property type="entry name" value="Cytochrome c oxidase-like, subunit I domain"/>
    <property type="match status" value="1"/>
</dbReference>